<dbReference type="AlphaFoldDB" id="A0A846Y152"/>
<sequence length="338" mass="36486">MAERAVHLVGSFPANSTEDAMRAMMREAGPLLHTLPTGETRRHRTYIEPIIDDLVAQHVLEVRRLRADRTVHRLRKGSERNSEPVTLGYARETSEALPIIARLRDSTGPTLQIGMPTPLTLAFVALGVRGAITRPPVFADATAAELAGVRAVAGDDVVVQLEAPAELVLTARTRPLHRTVDAAIGLSRGIGALAARAPEGTRFGVHLCLGGKRNKARAVLRDVRPLVDLANAVVRHWPTGRTLEYLHAPLSAGEIMPSDRPDFYAPLADLALGERTAFHAGFVHEEPSRDQQVRTLHLIETALGRPVDGVATACGLGRYDRSTAEMLIARSAALAATE</sequence>
<reference evidence="1 2" key="1">
    <citation type="submission" date="2020-04" db="EMBL/GenBank/DDBJ databases">
        <title>MicrobeNet Type strains.</title>
        <authorList>
            <person name="Nicholson A.C."/>
        </authorList>
    </citation>
    <scope>NUCLEOTIDE SEQUENCE [LARGE SCALE GENOMIC DNA]</scope>
    <source>
        <strain evidence="1 2">JCM 12354</strain>
    </source>
</reference>
<keyword evidence="2" id="KW-1185">Reference proteome</keyword>
<evidence type="ECO:0000313" key="2">
    <source>
        <dbReference type="Proteomes" id="UP000565711"/>
    </source>
</evidence>
<dbReference type="EMBL" id="JAAXOP010000007">
    <property type="protein sequence ID" value="NKY51401.1"/>
    <property type="molecule type" value="Genomic_DNA"/>
</dbReference>
<evidence type="ECO:0008006" key="3">
    <source>
        <dbReference type="Google" id="ProtNLM"/>
    </source>
</evidence>
<evidence type="ECO:0000313" key="1">
    <source>
        <dbReference type="EMBL" id="NKY51401.1"/>
    </source>
</evidence>
<accession>A0A846Y152</accession>
<dbReference type="Proteomes" id="UP000565711">
    <property type="component" value="Unassembled WGS sequence"/>
</dbReference>
<comment type="caution">
    <text evidence="1">The sequence shown here is derived from an EMBL/GenBank/DDBJ whole genome shotgun (WGS) entry which is preliminary data.</text>
</comment>
<organism evidence="1 2">
    <name type="scientific">Nocardia vermiculata</name>
    <dbReference type="NCBI Taxonomy" id="257274"/>
    <lineage>
        <taxon>Bacteria</taxon>
        <taxon>Bacillati</taxon>
        <taxon>Actinomycetota</taxon>
        <taxon>Actinomycetes</taxon>
        <taxon>Mycobacteriales</taxon>
        <taxon>Nocardiaceae</taxon>
        <taxon>Nocardia</taxon>
    </lineage>
</organism>
<name>A0A846Y152_9NOCA</name>
<gene>
    <name evidence="1" type="ORF">HGA08_14345</name>
</gene>
<proteinExistence type="predicted"/>
<protein>
    <recommendedName>
        <fullName evidence="3">Methionine synthase</fullName>
    </recommendedName>
</protein>
<dbReference type="RefSeq" id="WP_067880625.1">
    <property type="nucleotide sequence ID" value="NZ_JAAXOP010000007.1"/>
</dbReference>